<dbReference type="EMBL" id="JXTB01000210">
    <property type="protein sequence ID" value="PON53198.1"/>
    <property type="molecule type" value="Genomic_DNA"/>
</dbReference>
<accession>A0A2P5BWN5</accession>
<evidence type="ECO:0000313" key="1">
    <source>
        <dbReference type="EMBL" id="PON53198.1"/>
    </source>
</evidence>
<keyword evidence="2" id="KW-1185">Reference proteome</keyword>
<gene>
    <name evidence="1" type="ORF">PanWU01x14_204290</name>
</gene>
<comment type="caution">
    <text evidence="1">The sequence shown here is derived from an EMBL/GenBank/DDBJ whole genome shotgun (WGS) entry which is preliminary data.</text>
</comment>
<dbReference type="Proteomes" id="UP000237105">
    <property type="component" value="Unassembled WGS sequence"/>
</dbReference>
<reference evidence="2" key="1">
    <citation type="submission" date="2016-06" db="EMBL/GenBank/DDBJ databases">
        <title>Parallel loss of symbiosis genes in relatives of nitrogen-fixing non-legume Parasponia.</title>
        <authorList>
            <person name="Van Velzen R."/>
            <person name="Holmer R."/>
            <person name="Bu F."/>
            <person name="Rutten L."/>
            <person name="Van Zeijl A."/>
            <person name="Liu W."/>
            <person name="Santuari L."/>
            <person name="Cao Q."/>
            <person name="Sharma T."/>
            <person name="Shen D."/>
            <person name="Roswanjaya Y."/>
            <person name="Wardhani T."/>
            <person name="Kalhor M.S."/>
            <person name="Jansen J."/>
            <person name="Van den Hoogen J."/>
            <person name="Gungor B."/>
            <person name="Hartog M."/>
            <person name="Hontelez J."/>
            <person name="Verver J."/>
            <person name="Yang W.-C."/>
            <person name="Schijlen E."/>
            <person name="Repin R."/>
            <person name="Schilthuizen M."/>
            <person name="Schranz E."/>
            <person name="Heidstra R."/>
            <person name="Miyata K."/>
            <person name="Fedorova E."/>
            <person name="Kohlen W."/>
            <person name="Bisseling T."/>
            <person name="Smit S."/>
            <person name="Geurts R."/>
        </authorList>
    </citation>
    <scope>NUCLEOTIDE SEQUENCE [LARGE SCALE GENOMIC DNA]</scope>
    <source>
        <strain evidence="2">cv. WU1-14</strain>
    </source>
</reference>
<protein>
    <submittedName>
        <fullName evidence="1">Uncharacterized protein</fullName>
    </submittedName>
</protein>
<sequence length="82" mass="9009">MFLGSLDSSCPKKALEAEVVVSRCRALQSMFEVSDFAFRVVAESPRAGVGSLLPFRPFVAESRRSAVRAPHPSQLATASRWR</sequence>
<name>A0A2P5BWN5_PARAD</name>
<organism evidence="1 2">
    <name type="scientific">Parasponia andersonii</name>
    <name type="common">Sponia andersonii</name>
    <dbReference type="NCBI Taxonomy" id="3476"/>
    <lineage>
        <taxon>Eukaryota</taxon>
        <taxon>Viridiplantae</taxon>
        <taxon>Streptophyta</taxon>
        <taxon>Embryophyta</taxon>
        <taxon>Tracheophyta</taxon>
        <taxon>Spermatophyta</taxon>
        <taxon>Magnoliopsida</taxon>
        <taxon>eudicotyledons</taxon>
        <taxon>Gunneridae</taxon>
        <taxon>Pentapetalae</taxon>
        <taxon>rosids</taxon>
        <taxon>fabids</taxon>
        <taxon>Rosales</taxon>
        <taxon>Cannabaceae</taxon>
        <taxon>Parasponia</taxon>
    </lineage>
</organism>
<proteinExistence type="predicted"/>
<evidence type="ECO:0000313" key="2">
    <source>
        <dbReference type="Proteomes" id="UP000237105"/>
    </source>
</evidence>
<dbReference type="AlphaFoldDB" id="A0A2P5BWN5"/>